<evidence type="ECO:0000313" key="2">
    <source>
        <dbReference type="Proteomes" id="UP000032142"/>
    </source>
</evidence>
<keyword evidence="2" id="KW-1185">Reference proteome</keyword>
<protein>
    <submittedName>
        <fullName evidence="1">Uncharacterized protein</fullName>
    </submittedName>
</protein>
<proteinExistence type="predicted"/>
<dbReference type="Proteomes" id="UP000032142">
    <property type="component" value="Unassembled WGS sequence"/>
</dbReference>
<sequence length="62" mass="7201">MPMSPQKWPFLNWTQLGLGRDTLVCDYFRPCSSLPNWHGRVVFPCESCFDSANLTRPRGRPM</sequence>
<name>A0A0B0NU43_GOSAR</name>
<organism evidence="1 2">
    <name type="scientific">Gossypium arboreum</name>
    <name type="common">Tree cotton</name>
    <name type="synonym">Gossypium nanking</name>
    <dbReference type="NCBI Taxonomy" id="29729"/>
    <lineage>
        <taxon>Eukaryota</taxon>
        <taxon>Viridiplantae</taxon>
        <taxon>Streptophyta</taxon>
        <taxon>Embryophyta</taxon>
        <taxon>Tracheophyta</taxon>
        <taxon>Spermatophyta</taxon>
        <taxon>Magnoliopsida</taxon>
        <taxon>eudicotyledons</taxon>
        <taxon>Gunneridae</taxon>
        <taxon>Pentapetalae</taxon>
        <taxon>rosids</taxon>
        <taxon>malvids</taxon>
        <taxon>Malvales</taxon>
        <taxon>Malvaceae</taxon>
        <taxon>Malvoideae</taxon>
        <taxon>Gossypium</taxon>
    </lineage>
</organism>
<dbReference type="EMBL" id="KN405966">
    <property type="protein sequence ID" value="KHG16350.1"/>
    <property type="molecule type" value="Genomic_DNA"/>
</dbReference>
<accession>A0A0B0NU43</accession>
<gene>
    <name evidence="1" type="ORF">F383_23162</name>
</gene>
<dbReference type="AlphaFoldDB" id="A0A0B0NU43"/>
<reference evidence="2" key="1">
    <citation type="submission" date="2014-09" db="EMBL/GenBank/DDBJ databases">
        <authorList>
            <person name="Mudge J."/>
            <person name="Ramaraj T."/>
            <person name="Lindquist I.E."/>
            <person name="Bharti A.K."/>
            <person name="Sundararajan A."/>
            <person name="Cameron C.T."/>
            <person name="Woodward J.E."/>
            <person name="May G.D."/>
            <person name="Brubaker C."/>
            <person name="Broadhvest J."/>
            <person name="Wilkins T.A."/>
        </authorList>
    </citation>
    <scope>NUCLEOTIDE SEQUENCE</scope>
    <source>
        <strain evidence="2">cv. AKA8401</strain>
    </source>
</reference>
<evidence type="ECO:0000313" key="1">
    <source>
        <dbReference type="EMBL" id="KHG16350.1"/>
    </source>
</evidence>